<proteinExistence type="predicted"/>
<name>A0A1I7ND52_9HYPH</name>
<dbReference type="SUPFAM" id="SSF53335">
    <property type="entry name" value="S-adenosyl-L-methionine-dependent methyltransferases"/>
    <property type="match status" value="1"/>
</dbReference>
<evidence type="ECO:0000313" key="1">
    <source>
        <dbReference type="EMBL" id="SFV32569.1"/>
    </source>
</evidence>
<dbReference type="InterPro" id="IPR029063">
    <property type="entry name" value="SAM-dependent_MTases_sf"/>
</dbReference>
<dbReference type="RefSeq" id="WP_092866929.1">
    <property type="nucleotide sequence ID" value="NZ_FPCH01000002.1"/>
</dbReference>
<evidence type="ECO:0008006" key="3">
    <source>
        <dbReference type="Google" id="ProtNLM"/>
    </source>
</evidence>
<sequence>MSDFSPEWLDLREAADARARNASVANAVAARFALRGDLRILDLGAGTGANLRATSALLPERQTWTLVDHDPALLDVAKSKLIQWADRHEETGETLLLEKGRLRITVTFKTADLARDTQMLLDEKPQLVTASAFFDLTSEDYIRTLAKAVTAAGAAFYATLTYNGLQKWTPHRPADNQMTAAFQRHQMRDKGFGPAAGPLAPSHLVDQFRINGHVVVEGDSPWRLERNDRMLIDELIRGYAVAVTESGGVDAKAVVGWVNVTRTAAFVGHTDVFAAPP</sequence>
<accession>A0A1I7ND52</accession>
<keyword evidence="2" id="KW-1185">Reference proteome</keyword>
<dbReference type="OrthoDB" id="7273451at2"/>
<gene>
    <name evidence="1" type="ORF">SAMN04488557_1649</name>
</gene>
<organism evidence="1 2">
    <name type="scientific">Hyphomicrobium facile</name>
    <dbReference type="NCBI Taxonomy" id="51670"/>
    <lineage>
        <taxon>Bacteria</taxon>
        <taxon>Pseudomonadati</taxon>
        <taxon>Pseudomonadota</taxon>
        <taxon>Alphaproteobacteria</taxon>
        <taxon>Hyphomicrobiales</taxon>
        <taxon>Hyphomicrobiaceae</taxon>
        <taxon>Hyphomicrobium</taxon>
    </lineage>
</organism>
<dbReference type="Gene3D" id="3.40.50.150">
    <property type="entry name" value="Vaccinia Virus protein VP39"/>
    <property type="match status" value="1"/>
</dbReference>
<reference evidence="2" key="1">
    <citation type="submission" date="2016-10" db="EMBL/GenBank/DDBJ databases">
        <authorList>
            <person name="Varghese N."/>
            <person name="Submissions S."/>
        </authorList>
    </citation>
    <scope>NUCLEOTIDE SEQUENCE [LARGE SCALE GENOMIC DNA]</scope>
    <source>
        <strain evidence="2">DSM 1565</strain>
    </source>
</reference>
<dbReference type="EMBL" id="FPCH01000002">
    <property type="protein sequence ID" value="SFV32569.1"/>
    <property type="molecule type" value="Genomic_DNA"/>
</dbReference>
<dbReference type="STRING" id="51670.SAMN04488557_1649"/>
<dbReference type="Proteomes" id="UP000199423">
    <property type="component" value="Unassembled WGS sequence"/>
</dbReference>
<evidence type="ECO:0000313" key="2">
    <source>
        <dbReference type="Proteomes" id="UP000199423"/>
    </source>
</evidence>
<dbReference type="AlphaFoldDB" id="A0A1I7ND52"/>
<protein>
    <recommendedName>
        <fullName evidence="3">Methyltransferase domain-containing protein</fullName>
    </recommendedName>
</protein>